<keyword evidence="2" id="KW-1185">Reference proteome</keyword>
<reference evidence="1 2" key="1">
    <citation type="journal article" date="2022" name="New Phytol.">
        <title>Ecological generalism drives hyperdiversity of secondary metabolite gene clusters in xylarialean endophytes.</title>
        <authorList>
            <person name="Franco M.E.E."/>
            <person name="Wisecaver J.H."/>
            <person name="Arnold A.E."/>
            <person name="Ju Y.M."/>
            <person name="Slot J.C."/>
            <person name="Ahrendt S."/>
            <person name="Moore L.P."/>
            <person name="Eastman K.E."/>
            <person name="Scott K."/>
            <person name="Konkel Z."/>
            <person name="Mondo S.J."/>
            <person name="Kuo A."/>
            <person name="Hayes R.D."/>
            <person name="Haridas S."/>
            <person name="Andreopoulos B."/>
            <person name="Riley R."/>
            <person name="LaButti K."/>
            <person name="Pangilinan J."/>
            <person name="Lipzen A."/>
            <person name="Amirebrahimi M."/>
            <person name="Yan J."/>
            <person name="Adam C."/>
            <person name="Keymanesh K."/>
            <person name="Ng V."/>
            <person name="Louie K."/>
            <person name="Northen T."/>
            <person name="Drula E."/>
            <person name="Henrissat B."/>
            <person name="Hsieh H.M."/>
            <person name="Youens-Clark K."/>
            <person name="Lutzoni F."/>
            <person name="Miadlikowska J."/>
            <person name="Eastwood D.C."/>
            <person name="Hamelin R.C."/>
            <person name="Grigoriev I.V."/>
            <person name="U'Ren J.M."/>
        </authorList>
    </citation>
    <scope>NUCLEOTIDE SEQUENCE [LARGE SCALE GENOMIC DNA]</scope>
    <source>
        <strain evidence="1 2">CBS 119005</strain>
    </source>
</reference>
<name>A0ACB9YLC3_9PEZI</name>
<proteinExistence type="predicted"/>
<dbReference type="Proteomes" id="UP001497700">
    <property type="component" value="Unassembled WGS sequence"/>
</dbReference>
<accession>A0ACB9YLC3</accession>
<evidence type="ECO:0000313" key="1">
    <source>
        <dbReference type="EMBL" id="KAI4859753.1"/>
    </source>
</evidence>
<protein>
    <submittedName>
        <fullName evidence="1">Tyrosine phosphatase</fullName>
    </submittedName>
</protein>
<evidence type="ECO:0000313" key="2">
    <source>
        <dbReference type="Proteomes" id="UP001497700"/>
    </source>
</evidence>
<gene>
    <name evidence="1" type="ORF">F4820DRAFT_438847</name>
</gene>
<organism evidence="1 2">
    <name type="scientific">Hypoxylon rubiginosum</name>
    <dbReference type="NCBI Taxonomy" id="110542"/>
    <lineage>
        <taxon>Eukaryota</taxon>
        <taxon>Fungi</taxon>
        <taxon>Dikarya</taxon>
        <taxon>Ascomycota</taxon>
        <taxon>Pezizomycotina</taxon>
        <taxon>Sordariomycetes</taxon>
        <taxon>Xylariomycetidae</taxon>
        <taxon>Xylariales</taxon>
        <taxon>Hypoxylaceae</taxon>
        <taxon>Hypoxylon</taxon>
    </lineage>
</organism>
<sequence length="293" mass="31809">MPFDYNKMATTGLPHAGPFVSIPGVLNFRDIGGYPIASLPGKMVRQGIVFRSSEPSKADDDAVSRIQQLGIKQVYDLRSPHEFLNASGHNPPVREWEGVEKVFAPVFLDEDYSPEAIAIRNQGFGSGPEGFAKVYMNILASASSPSNEARPFAKILSHLASDASPEPLLIHCSAGKDRTGVICALILSLCGVADEGVAIEYNLTDVGLKPLHDTIISNLMKDDAFIGNPEGARRMVLAQKETMLGTLQMIRNLYGSVEECVTSLGLISTEEVDQLRRNLIVDATEDPFGFDED</sequence>
<dbReference type="EMBL" id="MU393615">
    <property type="protein sequence ID" value="KAI4859753.1"/>
    <property type="molecule type" value="Genomic_DNA"/>
</dbReference>
<comment type="caution">
    <text evidence="1">The sequence shown here is derived from an EMBL/GenBank/DDBJ whole genome shotgun (WGS) entry which is preliminary data.</text>
</comment>